<dbReference type="Proteomes" id="UP001341281">
    <property type="component" value="Chromosome 07"/>
</dbReference>
<reference evidence="2 3" key="1">
    <citation type="submission" date="2024-02" db="EMBL/GenBank/DDBJ databases">
        <title>High-quality chromosome-scale genome assembly of Pensacola bahiagrass (Paspalum notatum Flugge var. saurae).</title>
        <authorList>
            <person name="Vega J.M."/>
            <person name="Podio M."/>
            <person name="Orjuela J."/>
            <person name="Siena L.A."/>
            <person name="Pessino S.C."/>
            <person name="Combes M.C."/>
            <person name="Mariac C."/>
            <person name="Albertini E."/>
            <person name="Pupilli F."/>
            <person name="Ortiz J.P.A."/>
            <person name="Leblanc O."/>
        </authorList>
    </citation>
    <scope>NUCLEOTIDE SEQUENCE [LARGE SCALE GENOMIC DNA]</scope>
    <source>
        <strain evidence="2">R1</strain>
        <tissue evidence="2">Leaf</tissue>
    </source>
</reference>
<proteinExistence type="predicted"/>
<evidence type="ECO:0000313" key="3">
    <source>
        <dbReference type="Proteomes" id="UP001341281"/>
    </source>
</evidence>
<feature type="compositionally biased region" description="Low complexity" evidence="1">
    <location>
        <begin position="55"/>
        <end position="68"/>
    </location>
</feature>
<accession>A0AAQ3X685</accession>
<name>A0AAQ3X685_PASNO</name>
<keyword evidence="3" id="KW-1185">Reference proteome</keyword>
<sequence length="149" mass="15953">MICRLQPTAVDSVVVASAAASRARYYIMMLMVCRPPTRLHAHESGGGDRSRGRMMHSSSSCSLATSTTSRRHGTKTNVTGMIQIARSRISIAAPHLPAGHLSLEFRALILSACSGWPPQPPQRIDGWPAACFASWTSVALSCSSRTVAC</sequence>
<dbReference type="AlphaFoldDB" id="A0AAQ3X685"/>
<dbReference type="EMBL" id="CP144751">
    <property type="protein sequence ID" value="WVZ86631.1"/>
    <property type="molecule type" value="Genomic_DNA"/>
</dbReference>
<feature type="compositionally biased region" description="Basic and acidic residues" evidence="1">
    <location>
        <begin position="40"/>
        <end position="51"/>
    </location>
</feature>
<evidence type="ECO:0000256" key="1">
    <source>
        <dbReference type="SAM" id="MobiDB-lite"/>
    </source>
</evidence>
<organism evidence="2 3">
    <name type="scientific">Paspalum notatum var. saurae</name>
    <dbReference type="NCBI Taxonomy" id="547442"/>
    <lineage>
        <taxon>Eukaryota</taxon>
        <taxon>Viridiplantae</taxon>
        <taxon>Streptophyta</taxon>
        <taxon>Embryophyta</taxon>
        <taxon>Tracheophyta</taxon>
        <taxon>Spermatophyta</taxon>
        <taxon>Magnoliopsida</taxon>
        <taxon>Liliopsida</taxon>
        <taxon>Poales</taxon>
        <taxon>Poaceae</taxon>
        <taxon>PACMAD clade</taxon>
        <taxon>Panicoideae</taxon>
        <taxon>Andropogonodae</taxon>
        <taxon>Paspaleae</taxon>
        <taxon>Paspalinae</taxon>
        <taxon>Paspalum</taxon>
    </lineage>
</organism>
<protein>
    <submittedName>
        <fullName evidence="2">Uncharacterized protein</fullName>
    </submittedName>
</protein>
<feature type="region of interest" description="Disordered" evidence="1">
    <location>
        <begin position="40"/>
        <end position="72"/>
    </location>
</feature>
<gene>
    <name evidence="2" type="ORF">U9M48_033384</name>
</gene>
<evidence type="ECO:0000313" key="2">
    <source>
        <dbReference type="EMBL" id="WVZ86631.1"/>
    </source>
</evidence>